<dbReference type="EMBL" id="JXTB01000266">
    <property type="protein sequence ID" value="PON49151.1"/>
    <property type="molecule type" value="Genomic_DNA"/>
</dbReference>
<proteinExistence type="predicted"/>
<dbReference type="OrthoDB" id="10352404at2759"/>
<sequence>MIMSFIILCQIQHLLSSKWKSIKPGSKTPREIRLRRAKLNNSFLSSATSQVWFVCIIKQLMIRVLDYPTKRVTTSNTARATSTSASLRTSISHINGFFG</sequence>
<dbReference type="Proteomes" id="UP000237105">
    <property type="component" value="Unassembled WGS sequence"/>
</dbReference>
<reference evidence="2" key="1">
    <citation type="submission" date="2016-06" db="EMBL/GenBank/DDBJ databases">
        <title>Parallel loss of symbiosis genes in relatives of nitrogen-fixing non-legume Parasponia.</title>
        <authorList>
            <person name="Van Velzen R."/>
            <person name="Holmer R."/>
            <person name="Bu F."/>
            <person name="Rutten L."/>
            <person name="Van Zeijl A."/>
            <person name="Liu W."/>
            <person name="Santuari L."/>
            <person name="Cao Q."/>
            <person name="Sharma T."/>
            <person name="Shen D."/>
            <person name="Roswanjaya Y."/>
            <person name="Wardhani T."/>
            <person name="Kalhor M.S."/>
            <person name="Jansen J."/>
            <person name="Van den Hoogen J."/>
            <person name="Gungor B."/>
            <person name="Hartog M."/>
            <person name="Hontelez J."/>
            <person name="Verver J."/>
            <person name="Yang W.-C."/>
            <person name="Schijlen E."/>
            <person name="Repin R."/>
            <person name="Schilthuizen M."/>
            <person name="Schranz E."/>
            <person name="Heidstra R."/>
            <person name="Miyata K."/>
            <person name="Fedorova E."/>
            <person name="Kohlen W."/>
            <person name="Bisseling T."/>
            <person name="Smit S."/>
            <person name="Geurts R."/>
        </authorList>
    </citation>
    <scope>NUCLEOTIDE SEQUENCE [LARGE SCALE GENOMIC DNA]</scope>
    <source>
        <strain evidence="2">cv. WU1-14</strain>
    </source>
</reference>
<dbReference type="AlphaFoldDB" id="A0A2P5BK42"/>
<evidence type="ECO:0000313" key="2">
    <source>
        <dbReference type="Proteomes" id="UP000237105"/>
    </source>
</evidence>
<evidence type="ECO:0000313" key="1">
    <source>
        <dbReference type="EMBL" id="PON49151.1"/>
    </source>
</evidence>
<gene>
    <name evidence="1" type="ORF">PanWU01x14_232370</name>
</gene>
<accession>A0A2P5BK42</accession>
<name>A0A2P5BK42_PARAD</name>
<protein>
    <submittedName>
        <fullName evidence="1">Uncharacterized protein</fullName>
    </submittedName>
</protein>
<organism evidence="1 2">
    <name type="scientific">Parasponia andersonii</name>
    <name type="common">Sponia andersonii</name>
    <dbReference type="NCBI Taxonomy" id="3476"/>
    <lineage>
        <taxon>Eukaryota</taxon>
        <taxon>Viridiplantae</taxon>
        <taxon>Streptophyta</taxon>
        <taxon>Embryophyta</taxon>
        <taxon>Tracheophyta</taxon>
        <taxon>Spermatophyta</taxon>
        <taxon>Magnoliopsida</taxon>
        <taxon>eudicotyledons</taxon>
        <taxon>Gunneridae</taxon>
        <taxon>Pentapetalae</taxon>
        <taxon>rosids</taxon>
        <taxon>fabids</taxon>
        <taxon>Rosales</taxon>
        <taxon>Cannabaceae</taxon>
        <taxon>Parasponia</taxon>
    </lineage>
</organism>
<keyword evidence="2" id="KW-1185">Reference proteome</keyword>
<comment type="caution">
    <text evidence="1">The sequence shown here is derived from an EMBL/GenBank/DDBJ whole genome shotgun (WGS) entry which is preliminary data.</text>
</comment>